<reference evidence="2 3" key="1">
    <citation type="submission" date="2019-09" db="EMBL/GenBank/DDBJ databases">
        <authorList>
            <person name="Depoorter E."/>
        </authorList>
    </citation>
    <scope>NUCLEOTIDE SEQUENCE [LARGE SCALE GENOMIC DNA]</scope>
    <source>
        <strain evidence="2">R-15945</strain>
    </source>
</reference>
<evidence type="ECO:0000256" key="1">
    <source>
        <dbReference type="SAM" id="SignalP"/>
    </source>
</evidence>
<evidence type="ECO:0000313" key="3">
    <source>
        <dbReference type="Proteomes" id="UP000494174"/>
    </source>
</evidence>
<gene>
    <name evidence="2" type="ORF">BLA15945_03962</name>
</gene>
<dbReference type="EMBL" id="CABVPU010000013">
    <property type="protein sequence ID" value="VWB82551.1"/>
    <property type="molecule type" value="Genomic_DNA"/>
</dbReference>
<feature type="signal peptide" evidence="1">
    <location>
        <begin position="1"/>
        <end position="17"/>
    </location>
</feature>
<sequence>MRLLVLLMAFMTLTAHGAGPADTWCRSSTIARIRQQALADSHAPGRPAATASLAAYSRLKPALDAGCLGSADIGSTAAHPWSQDAIAYAWLLNDASMYLVGASAGDDTSPNESGSPACIDALQLLLGDDMRPRPGLPRRLVEAISANILQCAAHCTSPSCKPTNVSIWSAYRSESAAYTRHPACPYDAHLVQLDTNTCVGFDAGAFCAPHPLEDTGKLACDSQPSMSTGRCPALVVLTRDQGRNTTRRFPPGDGSALGDPSTACAVRSTGVDASGTRFALMGEGRDCFGGTAYSLIEEIYVLRDGQPVLVKRNSADF</sequence>
<evidence type="ECO:0000313" key="2">
    <source>
        <dbReference type="EMBL" id="VWB82551.1"/>
    </source>
</evidence>
<name>A0A6P2MUQ3_BURL3</name>
<organism evidence="2 3">
    <name type="scientific">Burkholderia lata (strain ATCC 17760 / DSM 23089 / LMG 22485 / NCIMB 9086 / R18194 / 383)</name>
    <dbReference type="NCBI Taxonomy" id="482957"/>
    <lineage>
        <taxon>Bacteria</taxon>
        <taxon>Pseudomonadati</taxon>
        <taxon>Pseudomonadota</taxon>
        <taxon>Betaproteobacteria</taxon>
        <taxon>Burkholderiales</taxon>
        <taxon>Burkholderiaceae</taxon>
        <taxon>Burkholderia</taxon>
        <taxon>Burkholderia cepacia complex</taxon>
    </lineage>
</organism>
<evidence type="ECO:0008006" key="4">
    <source>
        <dbReference type="Google" id="ProtNLM"/>
    </source>
</evidence>
<dbReference type="AlphaFoldDB" id="A0A6P2MUQ3"/>
<protein>
    <recommendedName>
        <fullName evidence="4">Lipoprotein</fullName>
    </recommendedName>
</protein>
<proteinExistence type="predicted"/>
<keyword evidence="1" id="KW-0732">Signal</keyword>
<dbReference type="RefSeq" id="WP_174969760.1">
    <property type="nucleotide sequence ID" value="NZ_CABVPU010000013.1"/>
</dbReference>
<dbReference type="Proteomes" id="UP000494174">
    <property type="component" value="Unassembled WGS sequence"/>
</dbReference>
<feature type="chain" id="PRO_5027023942" description="Lipoprotein" evidence="1">
    <location>
        <begin position="18"/>
        <end position="317"/>
    </location>
</feature>
<accession>A0A6P2MUQ3</accession>